<dbReference type="EMBL" id="QKQS01000006">
    <property type="protein sequence ID" value="PZA13447.1"/>
    <property type="molecule type" value="Genomic_DNA"/>
</dbReference>
<dbReference type="Proteomes" id="UP000248134">
    <property type="component" value="Unassembled WGS sequence"/>
</dbReference>
<sequence>MAKRPSHPNKEIESAVSRAEALGWNWSKVSGHAWGRLLCPHHDRDGCVLFVWSTPRNPENHARQLLRQIARCPHSKLEDDGEDL</sequence>
<gene>
    <name evidence="1" type="ORF">DNX69_03525</name>
</gene>
<dbReference type="RefSeq" id="WP_110784617.1">
    <property type="nucleotide sequence ID" value="NZ_QKQS01000006.1"/>
</dbReference>
<evidence type="ECO:0000313" key="2">
    <source>
        <dbReference type="Proteomes" id="UP000248134"/>
    </source>
</evidence>
<name>A0A323UMF4_RHOPL</name>
<comment type="caution">
    <text evidence="1">The sequence shown here is derived from an EMBL/GenBank/DDBJ whole genome shotgun (WGS) entry which is preliminary data.</text>
</comment>
<accession>A0A323UMF4</accession>
<protein>
    <submittedName>
        <fullName evidence="1">Uncharacterized protein</fullName>
    </submittedName>
</protein>
<organism evidence="1 2">
    <name type="scientific">Rhodopseudomonas palustris</name>
    <dbReference type="NCBI Taxonomy" id="1076"/>
    <lineage>
        <taxon>Bacteria</taxon>
        <taxon>Pseudomonadati</taxon>
        <taxon>Pseudomonadota</taxon>
        <taxon>Alphaproteobacteria</taxon>
        <taxon>Hyphomicrobiales</taxon>
        <taxon>Nitrobacteraceae</taxon>
        <taxon>Rhodopseudomonas</taxon>
    </lineage>
</organism>
<dbReference type="AlphaFoldDB" id="A0A323UMF4"/>
<reference evidence="1 2" key="1">
    <citation type="submission" date="2018-06" db="EMBL/GenBank/DDBJ databases">
        <title>Draft Whole-Genome Sequence of the purple photosynthetic bacterium Rhodospeudomonas palustris XCP.</title>
        <authorList>
            <person name="Rayyan A."/>
            <person name="Meyer T.E."/>
            <person name="Kyndt J.A."/>
        </authorList>
    </citation>
    <scope>NUCLEOTIDE SEQUENCE [LARGE SCALE GENOMIC DNA]</scope>
    <source>
        <strain evidence="1 2">XCP</strain>
    </source>
</reference>
<dbReference type="OrthoDB" id="8778495at2"/>
<proteinExistence type="predicted"/>
<evidence type="ECO:0000313" key="1">
    <source>
        <dbReference type="EMBL" id="PZA13447.1"/>
    </source>
</evidence>